<keyword evidence="2" id="KW-1185">Reference proteome</keyword>
<proteinExistence type="predicted"/>
<gene>
    <name evidence="1" type="ORF">H4W80_005006</name>
</gene>
<organism evidence="1 2">
    <name type="scientific">Nonomuraea angiospora</name>
    <dbReference type="NCBI Taxonomy" id="46172"/>
    <lineage>
        <taxon>Bacteria</taxon>
        <taxon>Bacillati</taxon>
        <taxon>Actinomycetota</taxon>
        <taxon>Actinomycetes</taxon>
        <taxon>Streptosporangiales</taxon>
        <taxon>Streptosporangiaceae</taxon>
        <taxon>Nonomuraea</taxon>
    </lineage>
</organism>
<accession>A0ABR9M1J2</accession>
<dbReference type="Proteomes" id="UP000633509">
    <property type="component" value="Unassembled WGS sequence"/>
</dbReference>
<comment type="caution">
    <text evidence="1">The sequence shown here is derived from an EMBL/GenBank/DDBJ whole genome shotgun (WGS) entry which is preliminary data.</text>
</comment>
<evidence type="ECO:0000313" key="2">
    <source>
        <dbReference type="Proteomes" id="UP000633509"/>
    </source>
</evidence>
<protein>
    <submittedName>
        <fullName evidence="1">Uncharacterized protein</fullName>
    </submittedName>
</protein>
<reference evidence="1 2" key="1">
    <citation type="submission" date="2020-10" db="EMBL/GenBank/DDBJ databases">
        <title>Sequencing the genomes of 1000 actinobacteria strains.</title>
        <authorList>
            <person name="Klenk H.-P."/>
        </authorList>
    </citation>
    <scope>NUCLEOTIDE SEQUENCE [LARGE SCALE GENOMIC DNA]</scope>
    <source>
        <strain evidence="1 2">DSM 43173</strain>
    </source>
</reference>
<dbReference type="EMBL" id="JADBEK010000001">
    <property type="protein sequence ID" value="MBE1586748.1"/>
    <property type="molecule type" value="Genomic_DNA"/>
</dbReference>
<name>A0ABR9M1J2_9ACTN</name>
<evidence type="ECO:0000313" key="1">
    <source>
        <dbReference type="EMBL" id="MBE1586748.1"/>
    </source>
</evidence>
<sequence>MLAPFSRPDVASVAALEKSALSDDESADRLDE</sequence>